<dbReference type="Proteomes" id="UP000730482">
    <property type="component" value="Unassembled WGS sequence"/>
</dbReference>
<reference evidence="5 6" key="1">
    <citation type="submission" date="2020-02" db="EMBL/GenBank/DDBJ databases">
        <title>Acidophilic actinobacteria isolated from forest soil.</title>
        <authorList>
            <person name="Golinska P."/>
        </authorList>
    </citation>
    <scope>NUCLEOTIDE SEQUENCE [LARGE SCALE GENOMIC DNA]</scope>
    <source>
        <strain evidence="5 6">NL8</strain>
    </source>
</reference>
<protein>
    <recommendedName>
        <fullName evidence="4">Hint domain-containing protein</fullName>
    </recommendedName>
</protein>
<evidence type="ECO:0000259" key="4">
    <source>
        <dbReference type="SMART" id="SM00306"/>
    </source>
</evidence>
<evidence type="ECO:0000256" key="3">
    <source>
        <dbReference type="SAM" id="SignalP"/>
    </source>
</evidence>
<feature type="region of interest" description="Disordered" evidence="2">
    <location>
        <begin position="52"/>
        <end position="71"/>
    </location>
</feature>
<evidence type="ECO:0000313" key="5">
    <source>
        <dbReference type="EMBL" id="MBS2547276.1"/>
    </source>
</evidence>
<feature type="region of interest" description="Disordered" evidence="2">
    <location>
        <begin position="262"/>
        <end position="302"/>
    </location>
</feature>
<accession>A0ABS5KMI8</accession>
<gene>
    <name evidence="5" type="ORF">KGQ19_10360</name>
</gene>
<dbReference type="InterPro" id="IPR006141">
    <property type="entry name" value="Intein_N"/>
</dbReference>
<keyword evidence="3" id="KW-0732">Signal</keyword>
<dbReference type="Pfam" id="PF07591">
    <property type="entry name" value="PT-HINT"/>
    <property type="match status" value="1"/>
</dbReference>
<dbReference type="PROSITE" id="PS50817">
    <property type="entry name" value="INTEIN_N_TER"/>
    <property type="match status" value="1"/>
</dbReference>
<name>A0ABS5KMI8_9ACTN</name>
<feature type="coiled-coil region" evidence="1">
    <location>
        <begin position="164"/>
        <end position="254"/>
    </location>
</feature>
<dbReference type="Gene3D" id="1.10.287.1490">
    <property type="match status" value="1"/>
</dbReference>
<feature type="chain" id="PRO_5046858521" description="Hint domain-containing protein" evidence="3">
    <location>
        <begin position="37"/>
        <end position="817"/>
    </location>
</feature>
<dbReference type="InterPro" id="IPR003587">
    <property type="entry name" value="Hint_dom_N"/>
</dbReference>
<dbReference type="RefSeq" id="WP_212008872.1">
    <property type="nucleotide sequence ID" value="NZ_JAAFYZ010000025.1"/>
</dbReference>
<dbReference type="InterPro" id="IPR036844">
    <property type="entry name" value="Hint_dom_sf"/>
</dbReference>
<keyword evidence="1" id="KW-0175">Coiled coil</keyword>
<evidence type="ECO:0000256" key="2">
    <source>
        <dbReference type="SAM" id="MobiDB-lite"/>
    </source>
</evidence>
<dbReference type="SMART" id="SM00306">
    <property type="entry name" value="HintN"/>
    <property type="match status" value="1"/>
</dbReference>
<dbReference type="CDD" id="cd00081">
    <property type="entry name" value="Hint"/>
    <property type="match status" value="1"/>
</dbReference>
<evidence type="ECO:0000313" key="6">
    <source>
        <dbReference type="Proteomes" id="UP000730482"/>
    </source>
</evidence>
<dbReference type="SUPFAM" id="SSF51294">
    <property type="entry name" value="Hedgehog/intein (Hint) domain"/>
    <property type="match status" value="1"/>
</dbReference>
<organism evidence="5 6">
    <name type="scientific">Catenulispora pinistramenti</name>
    <dbReference type="NCBI Taxonomy" id="2705254"/>
    <lineage>
        <taxon>Bacteria</taxon>
        <taxon>Bacillati</taxon>
        <taxon>Actinomycetota</taxon>
        <taxon>Actinomycetes</taxon>
        <taxon>Catenulisporales</taxon>
        <taxon>Catenulisporaceae</taxon>
        <taxon>Catenulispora</taxon>
    </lineage>
</organism>
<dbReference type="EMBL" id="JAAFYZ010000025">
    <property type="protein sequence ID" value="MBS2547276.1"/>
    <property type="molecule type" value="Genomic_DNA"/>
</dbReference>
<feature type="signal peptide" evidence="3">
    <location>
        <begin position="1"/>
        <end position="36"/>
    </location>
</feature>
<feature type="compositionally biased region" description="Low complexity" evidence="2">
    <location>
        <begin position="268"/>
        <end position="291"/>
    </location>
</feature>
<dbReference type="InterPro" id="IPR030934">
    <property type="entry name" value="Intein_C"/>
</dbReference>
<proteinExistence type="predicted"/>
<keyword evidence="6" id="KW-1185">Reference proteome</keyword>
<dbReference type="PROSITE" id="PS50818">
    <property type="entry name" value="INTEIN_C_TER"/>
    <property type="match status" value="1"/>
</dbReference>
<sequence>MAVFTAIGRGLPLRRSAAVLATATLGLAAFAGPAQATSGPTVPLAQPISTTATAAGPATDDDPGLTPTPTPDMPGVLIATAEPEAQAIAAKYQADAQAVTAQANAAKAEEGPLETRAADVQTREANLEAQFASTQARANTLNGQADALNTAIATHNSEPHQFQLPAQASQLAAYNQEKANLEAQQASLQSQFNALTAQTNQLQSAQAQADADQAKVNADIQKHNAAVAALQTAISNLKAERQACVAKIAALLQNMLAGTQTGGASPLATAGGDQSAPAAALAPTPQAQALPSGGGDQSAPAQVGTYAPVTVGATGTAGTQTGSGSAQTGTAPPLVITPTTVETYMPPAGLAKMSADQAADINPAQTYGALIPEPSGNYAVLQLPLPAGTTAPPGQQAYTTAINNGAKATTYIAGKPVVVDHVVLASPMPTANQGGDTARPVQASPLASALPSWLPRLNQPSAVSGPPVSVTALQGLLGQNGLNFYATRFDLEYAPVILDGNGNPLYATAPVDAQGNPALGQTGKPILRFSSLGLQNPGQAMNAFFQAAVANASARAEPPCPEHSFSGSTKVLMADGSVKPIADVRVGDLIRNAQPGGGTEVHRVDQVHMTTTDTAFVDVAVAVPGGGGTIVGTANHPFYDTSAGGFVDAGDLRAGDRLQTGTSGRATVDAVHAQVGPLVTYDLTIDGLHTYFVEAGQTPVLVHNDICSELPSKVSAKYAVLGRLKDTEKANKWPNYEVLGLPSGWTIAANDAFIAGVIAKGQTVYFASPLTPQNLWDAAKNRVTVTFREVVQLLNAGYTFRGADGNPYQYMDPPGVP</sequence>
<feature type="domain" description="Hint" evidence="4">
    <location>
        <begin position="562"/>
        <end position="662"/>
    </location>
</feature>
<evidence type="ECO:0000256" key="1">
    <source>
        <dbReference type="SAM" id="Coils"/>
    </source>
</evidence>
<comment type="caution">
    <text evidence="5">The sequence shown here is derived from an EMBL/GenBank/DDBJ whole genome shotgun (WGS) entry which is preliminary data.</text>
</comment>
<dbReference type="Gene3D" id="2.170.16.10">
    <property type="entry name" value="Hedgehog/Intein (Hint) domain"/>
    <property type="match status" value="1"/>
</dbReference>